<dbReference type="OrthoDB" id="3022404at2759"/>
<evidence type="ECO:0000256" key="1">
    <source>
        <dbReference type="SAM" id="Phobius"/>
    </source>
</evidence>
<dbReference type="EMBL" id="QPFP01000156">
    <property type="protein sequence ID" value="TEB20081.1"/>
    <property type="molecule type" value="Genomic_DNA"/>
</dbReference>
<dbReference type="Proteomes" id="UP000298030">
    <property type="component" value="Unassembled WGS sequence"/>
</dbReference>
<protein>
    <recommendedName>
        <fullName evidence="2">DUF6533 domain-containing protein</fullName>
    </recommendedName>
</protein>
<proteinExistence type="predicted"/>
<evidence type="ECO:0000259" key="2">
    <source>
        <dbReference type="Pfam" id="PF20151"/>
    </source>
</evidence>
<feature type="domain" description="DUF6533" evidence="2">
    <location>
        <begin position="24"/>
        <end position="68"/>
    </location>
</feature>
<keyword evidence="1" id="KW-0812">Transmembrane</keyword>
<feature type="transmembrane region" description="Helical" evidence="1">
    <location>
        <begin position="181"/>
        <end position="202"/>
    </location>
</feature>
<feature type="transmembrane region" description="Helical" evidence="1">
    <location>
        <begin position="222"/>
        <end position="243"/>
    </location>
</feature>
<accession>A0A4Y7SEJ6</accession>
<dbReference type="InterPro" id="IPR045340">
    <property type="entry name" value="DUF6533"/>
</dbReference>
<sequence length="263" mass="30366">MDEKTTRTILKLLPQFRLWQIEEYIMLSSYAALIYYYMTTFREEVSQIWPQKRTLGKILFLTTRYAAIGSMTAMLLTNWRNYMVISIPGCQAIVYIQNIVTEVCRTSAEATLWLCLYALLEGKRRYFWILIVLFLSFTIPILTLELHNVLTQKAVERSILDDLLGYPCNYEPGLYPSHESIANYISFARTALALIAGLVTIVRRYLKQNHNLIRVIKREGGFYYISALIFRFLGSISMTPGSAVSSISSQSARERSNPQVDHR</sequence>
<comment type="caution">
    <text evidence="3">The sequence shown here is derived from an EMBL/GenBank/DDBJ whole genome shotgun (WGS) entry which is preliminary data.</text>
</comment>
<feature type="transmembrane region" description="Helical" evidence="1">
    <location>
        <begin position="126"/>
        <end position="144"/>
    </location>
</feature>
<keyword evidence="4" id="KW-1185">Reference proteome</keyword>
<gene>
    <name evidence="3" type="ORF">FA13DRAFT_1743447</name>
</gene>
<evidence type="ECO:0000313" key="4">
    <source>
        <dbReference type="Proteomes" id="UP000298030"/>
    </source>
</evidence>
<reference evidence="3 4" key="1">
    <citation type="journal article" date="2019" name="Nat. Ecol. Evol.">
        <title>Megaphylogeny resolves global patterns of mushroom evolution.</title>
        <authorList>
            <person name="Varga T."/>
            <person name="Krizsan K."/>
            <person name="Foldi C."/>
            <person name="Dima B."/>
            <person name="Sanchez-Garcia M."/>
            <person name="Sanchez-Ramirez S."/>
            <person name="Szollosi G.J."/>
            <person name="Szarkandi J.G."/>
            <person name="Papp V."/>
            <person name="Albert L."/>
            <person name="Andreopoulos W."/>
            <person name="Angelini C."/>
            <person name="Antonin V."/>
            <person name="Barry K.W."/>
            <person name="Bougher N.L."/>
            <person name="Buchanan P."/>
            <person name="Buyck B."/>
            <person name="Bense V."/>
            <person name="Catcheside P."/>
            <person name="Chovatia M."/>
            <person name="Cooper J."/>
            <person name="Damon W."/>
            <person name="Desjardin D."/>
            <person name="Finy P."/>
            <person name="Geml J."/>
            <person name="Haridas S."/>
            <person name="Hughes K."/>
            <person name="Justo A."/>
            <person name="Karasinski D."/>
            <person name="Kautmanova I."/>
            <person name="Kiss B."/>
            <person name="Kocsube S."/>
            <person name="Kotiranta H."/>
            <person name="LaButti K.M."/>
            <person name="Lechner B.E."/>
            <person name="Liimatainen K."/>
            <person name="Lipzen A."/>
            <person name="Lukacs Z."/>
            <person name="Mihaltcheva S."/>
            <person name="Morgado L.N."/>
            <person name="Niskanen T."/>
            <person name="Noordeloos M.E."/>
            <person name="Ohm R.A."/>
            <person name="Ortiz-Santana B."/>
            <person name="Ovrebo C."/>
            <person name="Racz N."/>
            <person name="Riley R."/>
            <person name="Savchenko A."/>
            <person name="Shiryaev A."/>
            <person name="Soop K."/>
            <person name="Spirin V."/>
            <person name="Szebenyi C."/>
            <person name="Tomsovsky M."/>
            <person name="Tulloss R.E."/>
            <person name="Uehling J."/>
            <person name="Grigoriev I.V."/>
            <person name="Vagvolgyi C."/>
            <person name="Papp T."/>
            <person name="Martin F.M."/>
            <person name="Miettinen O."/>
            <person name="Hibbett D.S."/>
            <person name="Nagy L.G."/>
        </authorList>
    </citation>
    <scope>NUCLEOTIDE SEQUENCE [LARGE SCALE GENOMIC DNA]</scope>
    <source>
        <strain evidence="3 4">FP101781</strain>
    </source>
</reference>
<organism evidence="3 4">
    <name type="scientific">Coprinellus micaceus</name>
    <name type="common">Glistening ink-cap mushroom</name>
    <name type="synonym">Coprinus micaceus</name>
    <dbReference type="NCBI Taxonomy" id="71717"/>
    <lineage>
        <taxon>Eukaryota</taxon>
        <taxon>Fungi</taxon>
        <taxon>Dikarya</taxon>
        <taxon>Basidiomycota</taxon>
        <taxon>Agaricomycotina</taxon>
        <taxon>Agaricomycetes</taxon>
        <taxon>Agaricomycetidae</taxon>
        <taxon>Agaricales</taxon>
        <taxon>Agaricineae</taxon>
        <taxon>Psathyrellaceae</taxon>
        <taxon>Coprinellus</taxon>
    </lineage>
</organism>
<name>A0A4Y7SEJ6_COPMI</name>
<keyword evidence="1" id="KW-0472">Membrane</keyword>
<keyword evidence="1" id="KW-1133">Transmembrane helix</keyword>
<dbReference type="AlphaFoldDB" id="A0A4Y7SEJ6"/>
<evidence type="ECO:0000313" key="3">
    <source>
        <dbReference type="EMBL" id="TEB20081.1"/>
    </source>
</evidence>
<dbReference type="Pfam" id="PF20151">
    <property type="entry name" value="DUF6533"/>
    <property type="match status" value="1"/>
</dbReference>